<feature type="repeat" description="ARM" evidence="7">
    <location>
        <begin position="431"/>
        <end position="473"/>
    </location>
</feature>
<dbReference type="FunFam" id="3.30.40.10:FF:000114">
    <property type="entry name" value="RING-type E3 ubiquitin transferase"/>
    <property type="match status" value="1"/>
</dbReference>
<evidence type="ECO:0000256" key="3">
    <source>
        <dbReference type="ARBA" id="ARBA00012483"/>
    </source>
</evidence>
<dbReference type="GO" id="GO:0005634">
    <property type="term" value="C:nucleus"/>
    <property type="evidence" value="ECO:0000318"/>
    <property type="project" value="GO_Central"/>
</dbReference>
<dbReference type="Proteomes" id="UP000091857">
    <property type="component" value="Chromosome 7"/>
</dbReference>
<gene>
    <name evidence="9" type="ORF">MANES_07G132300v8</name>
</gene>
<evidence type="ECO:0000256" key="7">
    <source>
        <dbReference type="PROSITE-ProRule" id="PRU00259"/>
    </source>
</evidence>
<dbReference type="SUPFAM" id="SSF48371">
    <property type="entry name" value="ARM repeat"/>
    <property type="match status" value="1"/>
</dbReference>
<evidence type="ECO:0000259" key="8">
    <source>
        <dbReference type="PROSITE" id="PS51698"/>
    </source>
</evidence>
<dbReference type="Pfam" id="PF04564">
    <property type="entry name" value="U-box"/>
    <property type="match status" value="1"/>
</dbReference>
<keyword evidence="5" id="KW-0677">Repeat</keyword>
<dbReference type="PANTHER" id="PTHR23315:SF224">
    <property type="entry name" value="U-BOX DOMAIN-CONTAINING PROTEIN 1"/>
    <property type="match status" value="1"/>
</dbReference>
<evidence type="ECO:0000256" key="1">
    <source>
        <dbReference type="ARBA" id="ARBA00000900"/>
    </source>
</evidence>
<dbReference type="FunFam" id="1.25.10.10:FF:000491">
    <property type="entry name" value="RING-type E3 ubiquitin transferase"/>
    <property type="match status" value="1"/>
</dbReference>
<reference evidence="10" key="1">
    <citation type="journal article" date="2016" name="Nat. Biotechnol.">
        <title>Sequencing wild and cultivated cassava and related species reveals extensive interspecific hybridization and genetic diversity.</title>
        <authorList>
            <person name="Bredeson J.V."/>
            <person name="Lyons J.B."/>
            <person name="Prochnik S.E."/>
            <person name="Wu G.A."/>
            <person name="Ha C.M."/>
            <person name="Edsinger-Gonzales E."/>
            <person name="Grimwood J."/>
            <person name="Schmutz J."/>
            <person name="Rabbi I.Y."/>
            <person name="Egesi C."/>
            <person name="Nauluvula P."/>
            <person name="Lebot V."/>
            <person name="Ndunguru J."/>
            <person name="Mkamilo G."/>
            <person name="Bart R.S."/>
            <person name="Setter T.L."/>
            <person name="Gleadow R.M."/>
            <person name="Kulakow P."/>
            <person name="Ferguson M.E."/>
            <person name="Rounsley S."/>
            <person name="Rokhsar D.S."/>
        </authorList>
    </citation>
    <scope>NUCLEOTIDE SEQUENCE [LARGE SCALE GENOMIC DNA]</scope>
    <source>
        <strain evidence="10">cv. AM560-2</strain>
    </source>
</reference>
<dbReference type="Pfam" id="PF25368">
    <property type="entry name" value="PUB10_N"/>
    <property type="match status" value="1"/>
</dbReference>
<evidence type="ECO:0000256" key="6">
    <source>
        <dbReference type="ARBA" id="ARBA00022786"/>
    </source>
</evidence>
<dbReference type="SMART" id="SM00185">
    <property type="entry name" value="ARM"/>
    <property type="match status" value="5"/>
</dbReference>
<protein>
    <recommendedName>
        <fullName evidence="3">RING-type E3 ubiquitin transferase</fullName>
        <ecNumber evidence="3">2.3.2.27</ecNumber>
    </recommendedName>
</protein>
<feature type="domain" description="U-box" evidence="8">
    <location>
        <begin position="273"/>
        <end position="347"/>
    </location>
</feature>
<evidence type="ECO:0000313" key="10">
    <source>
        <dbReference type="Proteomes" id="UP000091857"/>
    </source>
</evidence>
<comment type="pathway">
    <text evidence="2">Protein modification; protein ubiquitination.</text>
</comment>
<evidence type="ECO:0000256" key="2">
    <source>
        <dbReference type="ARBA" id="ARBA00004906"/>
    </source>
</evidence>
<evidence type="ECO:0000313" key="9">
    <source>
        <dbReference type="EMBL" id="OAY46291.1"/>
    </source>
</evidence>
<dbReference type="EC" id="2.3.2.27" evidence="3"/>
<dbReference type="InterPro" id="IPR016024">
    <property type="entry name" value="ARM-type_fold"/>
</dbReference>
<comment type="catalytic activity">
    <reaction evidence="1">
        <text>S-ubiquitinyl-[E2 ubiquitin-conjugating enzyme]-L-cysteine + [acceptor protein]-L-lysine = [E2 ubiquitin-conjugating enzyme]-L-cysteine + N(6)-ubiquitinyl-[acceptor protein]-L-lysine.</text>
        <dbReference type="EC" id="2.3.2.27"/>
    </reaction>
</comment>
<sequence length="681" mass="74759">MDHAQIPSNMISSGSLLESLIHISNEVSSMDKLPCLQMRNISIMVRRIKLVSSLFEDLQEANCPLPPSSILCLSELFYVIRRVKILIQDFKDGSSLWGLIQTEFVSNQFYVLVKEMGRALDILPLSLLNLSADTREQVELLHKQAKRVDLLIDPKELQIREELLQIMACNNDKKNRKNKGSIDFVKVKEVLSSIGLRSSLDYDEEILKLKFEAEKQAGTGGLIVVSNLNNLVSLLTFTKSMIFSDEDEELEHQSASVNRNQDVSSSSQSILPNIPDEFRCPISLDLMKDPVIVASGHTYDRNSIAQWINAGHHTCPKSGQRLIHMALIPNYALKSLVHQWCQDNNIPMADFSPSSSSELERSNSKNKLQEEKAIDHISAIKAATDAVKMTAEFLVGKLAMGSLEIQRQAAYELRLLAKTGMDNRRIIAEAGAIPFLVTLLGSTDARIQENAVTALLNLSIYENNKRLVMAAGATDSIINVLESGKTMESRENAAAAIFSLSMINDSKVTIGGRPRAIPALVRLLREGTTAGKRDAASALFNLAVHNANKANVVVSGAVPLLIELLVDDKAGITDDALAVLSLLLSCSEGLEEIRNSRVLVPLLIDLLRFGSAKGKENSITLLLGLCKNGGEEVARRLLMNPRSVPSLQSLSVDGSLKARRKADALLRLLNRCCSQAQNPVG</sequence>
<dbReference type="SMART" id="SM00504">
    <property type="entry name" value="Ubox"/>
    <property type="match status" value="1"/>
</dbReference>
<dbReference type="Gene3D" id="1.25.10.10">
    <property type="entry name" value="Leucine-rich Repeat Variant"/>
    <property type="match status" value="2"/>
</dbReference>
<comment type="caution">
    <text evidence="9">The sequence shown here is derived from an EMBL/GenBank/DDBJ whole genome shotgun (WGS) entry which is preliminary data.</text>
</comment>
<dbReference type="STRING" id="3983.A0A2C9VL50"/>
<dbReference type="GO" id="GO:0016567">
    <property type="term" value="P:protein ubiquitination"/>
    <property type="evidence" value="ECO:0007669"/>
    <property type="project" value="UniProtKB-UniPathway"/>
</dbReference>
<dbReference type="InterPro" id="IPR000225">
    <property type="entry name" value="Armadillo"/>
</dbReference>
<dbReference type="AlphaFoldDB" id="A0A2C9VL50"/>
<keyword evidence="10" id="KW-1185">Reference proteome</keyword>
<dbReference type="InterPro" id="IPR057623">
    <property type="entry name" value="PUB12-19-like_N"/>
</dbReference>
<dbReference type="Gramene" id="Manes.07G132300.1.v8.1">
    <property type="protein sequence ID" value="Manes.07G132300.1.v8.1.CDS.1"/>
    <property type="gene ID" value="Manes.07G132300.v8.1"/>
</dbReference>
<dbReference type="InterPro" id="IPR045210">
    <property type="entry name" value="RING-Ubox_PUB"/>
</dbReference>
<dbReference type="EMBL" id="CM004393">
    <property type="protein sequence ID" value="OAY46291.1"/>
    <property type="molecule type" value="Genomic_DNA"/>
</dbReference>
<dbReference type="PROSITE" id="PS51698">
    <property type="entry name" value="U_BOX"/>
    <property type="match status" value="1"/>
</dbReference>
<accession>A0A2C9VL50</accession>
<dbReference type="SUPFAM" id="SSF57850">
    <property type="entry name" value="RING/U-box"/>
    <property type="match status" value="1"/>
</dbReference>
<dbReference type="InterPro" id="IPR058678">
    <property type="entry name" value="ARM_PUB"/>
</dbReference>
<dbReference type="GO" id="GO:0005737">
    <property type="term" value="C:cytoplasm"/>
    <property type="evidence" value="ECO:0000318"/>
    <property type="project" value="GO_Central"/>
</dbReference>
<keyword evidence="6" id="KW-0833">Ubl conjugation pathway</keyword>
<dbReference type="InterPro" id="IPR011989">
    <property type="entry name" value="ARM-like"/>
</dbReference>
<dbReference type="Gene3D" id="3.30.40.10">
    <property type="entry name" value="Zinc/RING finger domain, C3HC4 (zinc finger)"/>
    <property type="match status" value="1"/>
</dbReference>
<evidence type="ECO:0000256" key="4">
    <source>
        <dbReference type="ARBA" id="ARBA00022679"/>
    </source>
</evidence>
<evidence type="ECO:0000256" key="5">
    <source>
        <dbReference type="ARBA" id="ARBA00022737"/>
    </source>
</evidence>
<feature type="repeat" description="ARM" evidence="7">
    <location>
        <begin position="515"/>
        <end position="557"/>
    </location>
</feature>
<dbReference type="PROSITE" id="PS50176">
    <property type="entry name" value="ARM_REPEAT"/>
    <property type="match status" value="2"/>
</dbReference>
<dbReference type="Pfam" id="PF25598">
    <property type="entry name" value="ARM_PUB"/>
    <property type="match status" value="1"/>
</dbReference>
<dbReference type="UniPathway" id="UPA00143"/>
<dbReference type="PANTHER" id="PTHR23315">
    <property type="entry name" value="U BOX DOMAIN-CONTAINING"/>
    <property type="match status" value="1"/>
</dbReference>
<keyword evidence="4" id="KW-0808">Transferase</keyword>
<dbReference type="CDD" id="cd16664">
    <property type="entry name" value="RING-Ubox_PUB"/>
    <property type="match status" value="1"/>
</dbReference>
<dbReference type="InterPro" id="IPR013083">
    <property type="entry name" value="Znf_RING/FYVE/PHD"/>
</dbReference>
<dbReference type="OrthoDB" id="10064100at2759"/>
<organism evidence="9 10">
    <name type="scientific">Manihot esculenta</name>
    <name type="common">Cassava</name>
    <name type="synonym">Jatropha manihot</name>
    <dbReference type="NCBI Taxonomy" id="3983"/>
    <lineage>
        <taxon>Eukaryota</taxon>
        <taxon>Viridiplantae</taxon>
        <taxon>Streptophyta</taxon>
        <taxon>Embryophyta</taxon>
        <taxon>Tracheophyta</taxon>
        <taxon>Spermatophyta</taxon>
        <taxon>Magnoliopsida</taxon>
        <taxon>eudicotyledons</taxon>
        <taxon>Gunneridae</taxon>
        <taxon>Pentapetalae</taxon>
        <taxon>rosids</taxon>
        <taxon>fabids</taxon>
        <taxon>Malpighiales</taxon>
        <taxon>Euphorbiaceae</taxon>
        <taxon>Crotonoideae</taxon>
        <taxon>Manihoteae</taxon>
        <taxon>Manihot</taxon>
    </lineage>
</organism>
<name>A0A2C9VL50_MANES</name>
<dbReference type="InterPro" id="IPR003613">
    <property type="entry name" value="Ubox_domain"/>
</dbReference>
<proteinExistence type="predicted"/>
<dbReference type="GO" id="GO:0061630">
    <property type="term" value="F:ubiquitin protein ligase activity"/>
    <property type="evidence" value="ECO:0007669"/>
    <property type="project" value="UniProtKB-EC"/>
</dbReference>